<sequence>MASKKVYLKSLESLLGCFTSGHFVAWPLSSLIGLKIKEFGKKRKGIRRYQNLYGRCRITIKVLIKKLLNH</sequence>
<evidence type="ECO:0000313" key="1">
    <source>
        <dbReference type="EMBL" id="SDR05169.1"/>
    </source>
</evidence>
<keyword evidence="2" id="KW-1185">Reference proteome</keyword>
<reference evidence="2" key="1">
    <citation type="submission" date="2016-10" db="EMBL/GenBank/DDBJ databases">
        <authorList>
            <person name="Varghese N."/>
            <person name="Submissions S."/>
        </authorList>
    </citation>
    <scope>NUCLEOTIDE SEQUENCE [LARGE SCALE GENOMIC DNA]</scope>
    <source>
        <strain evidence="2">DSM 17072</strain>
    </source>
</reference>
<name>A0A1H1FWR0_9FLAO</name>
<accession>A0A1H1FWR0</accession>
<dbReference type="EMBL" id="FNKL01000004">
    <property type="protein sequence ID" value="SDR05169.1"/>
    <property type="molecule type" value="Genomic_DNA"/>
</dbReference>
<dbReference type="Proteomes" id="UP000199627">
    <property type="component" value="Unassembled WGS sequence"/>
</dbReference>
<gene>
    <name evidence="1" type="ORF">SAMN05421664_3299</name>
</gene>
<organism evidence="1 2">
    <name type="scientific">Chryseobacterium soldanellicola</name>
    <dbReference type="NCBI Taxonomy" id="311333"/>
    <lineage>
        <taxon>Bacteria</taxon>
        <taxon>Pseudomonadati</taxon>
        <taxon>Bacteroidota</taxon>
        <taxon>Flavobacteriia</taxon>
        <taxon>Flavobacteriales</taxon>
        <taxon>Weeksellaceae</taxon>
        <taxon>Chryseobacterium group</taxon>
        <taxon>Chryseobacterium</taxon>
    </lineage>
</organism>
<evidence type="ECO:0000313" key="2">
    <source>
        <dbReference type="Proteomes" id="UP000199627"/>
    </source>
</evidence>
<dbReference type="AlphaFoldDB" id="A0A1H1FWR0"/>
<proteinExistence type="predicted"/>
<protein>
    <submittedName>
        <fullName evidence="1">Uncharacterized protein</fullName>
    </submittedName>
</protein>